<keyword evidence="8" id="KW-1185">Reference proteome</keyword>
<dbReference type="EMBL" id="CP004005">
    <property type="protein sequence ID" value="AGH16385.1"/>
    <property type="molecule type" value="Genomic_DNA"/>
</dbReference>
<evidence type="ECO:0000259" key="5">
    <source>
        <dbReference type="Pfam" id="PF00542"/>
    </source>
</evidence>
<dbReference type="RefSeq" id="WP_012778364.1">
    <property type="nucleotide sequence ID" value="NC_020549.1"/>
</dbReference>
<reference evidence="7 8" key="1">
    <citation type="journal article" date="2013" name="Genome Announc.">
        <title>Complete Genome Sequence of a Chinese Strain of 'Candidatus Liberibacter asiaticus'.</title>
        <authorList>
            <person name="Lin H."/>
            <person name="Han C.S."/>
            <person name="Liu B."/>
            <person name="Lou B."/>
            <person name="Bai X."/>
            <person name="Deng C."/>
            <person name="Civerolo E.L."/>
            <person name="Gupta G."/>
        </authorList>
    </citation>
    <scope>NUCLEOTIDE SEQUENCE [LARGE SCALE GENOMIC DNA]</scope>
    <source>
        <strain evidence="8">gxpsy</strain>
    </source>
</reference>
<dbReference type="PANTHER" id="PTHR45987">
    <property type="entry name" value="39S RIBOSOMAL PROTEIN L12"/>
    <property type="match status" value="1"/>
</dbReference>
<evidence type="ECO:0000256" key="3">
    <source>
        <dbReference type="ARBA" id="ARBA00023274"/>
    </source>
</evidence>
<dbReference type="InterPro" id="IPR013823">
    <property type="entry name" value="Ribosomal_bL12_C"/>
</dbReference>
<dbReference type="Pfam" id="PF16320">
    <property type="entry name" value="Ribosomal_L12_N"/>
    <property type="match status" value="1"/>
</dbReference>
<evidence type="ECO:0000259" key="6">
    <source>
        <dbReference type="Pfam" id="PF16320"/>
    </source>
</evidence>
<evidence type="ECO:0000256" key="2">
    <source>
        <dbReference type="ARBA" id="ARBA00022980"/>
    </source>
</evidence>
<dbReference type="SUPFAM" id="SSF48300">
    <property type="entry name" value="Ribosomal protein L7/12, oligomerisation (N-terminal) domain"/>
    <property type="match status" value="1"/>
</dbReference>
<protein>
    <recommendedName>
        <fullName evidence="4">Large ribosomal subunit protein bL12</fullName>
    </recommendedName>
</protein>
<sequence>MSNIESIVEKLSSLTLIEAAELSKRLEKEWGVSASAPVSVVAPVAAEAGSAASEKTEFEVVLKGFDDPKKKIAVIKEVRAITDLGLKEAKELVESAPKSLKTGLSKDEANEMKKKLEDAGATVELR</sequence>
<keyword evidence="3 4" id="KW-0687">Ribonucleoprotein</keyword>
<evidence type="ECO:0000256" key="4">
    <source>
        <dbReference type="HAMAP-Rule" id="MF_00368"/>
    </source>
</evidence>
<name>A0ABM5NE93_LIBAS</name>
<feature type="domain" description="Large ribosomal subunit protein bL12 oligomerization" evidence="6">
    <location>
        <begin position="4"/>
        <end position="49"/>
    </location>
</feature>
<comment type="function">
    <text evidence="4">Forms part of the ribosomal stalk which helps the ribosome interact with GTP-bound translation factors. Is thus essential for accurate translation.</text>
</comment>
<dbReference type="NCBIfam" id="TIGR00855">
    <property type="entry name" value="L12"/>
    <property type="match status" value="1"/>
</dbReference>
<evidence type="ECO:0000313" key="8">
    <source>
        <dbReference type="Proteomes" id="UP000011820"/>
    </source>
</evidence>
<dbReference type="InterPro" id="IPR008932">
    <property type="entry name" value="Ribosomal_bL12_oligo"/>
</dbReference>
<evidence type="ECO:0000313" key="7">
    <source>
        <dbReference type="EMBL" id="AGH16385.1"/>
    </source>
</evidence>
<dbReference type="Gene3D" id="3.30.1390.10">
    <property type="match status" value="1"/>
</dbReference>
<dbReference type="SUPFAM" id="SSF54736">
    <property type="entry name" value="ClpS-like"/>
    <property type="match status" value="1"/>
</dbReference>
<keyword evidence="2 4" id="KW-0689">Ribosomal protein</keyword>
<dbReference type="InterPro" id="IPR036235">
    <property type="entry name" value="Ribosomal_bL12_oligo_N_sf"/>
</dbReference>
<dbReference type="Gene3D" id="1.20.5.710">
    <property type="entry name" value="Single helix bin"/>
    <property type="match status" value="1"/>
</dbReference>
<comment type="similarity">
    <text evidence="1 4">Belongs to the bacterial ribosomal protein bL12 family.</text>
</comment>
<dbReference type="InterPro" id="IPR014719">
    <property type="entry name" value="Ribosomal_bL12_C/ClpS-like"/>
</dbReference>
<dbReference type="InterPro" id="IPR000206">
    <property type="entry name" value="Ribosomal_bL12"/>
</dbReference>
<proteinExistence type="inferred from homology"/>
<dbReference type="GO" id="GO:0005840">
    <property type="term" value="C:ribosome"/>
    <property type="evidence" value="ECO:0007669"/>
    <property type="project" value="UniProtKB-KW"/>
</dbReference>
<dbReference type="Pfam" id="PF00542">
    <property type="entry name" value="Ribosomal_L12"/>
    <property type="match status" value="1"/>
</dbReference>
<dbReference type="HAMAP" id="MF_00368">
    <property type="entry name" value="Ribosomal_bL12"/>
    <property type="match status" value="1"/>
</dbReference>
<comment type="subunit">
    <text evidence="4">Homodimer. Part of the ribosomal stalk of the 50S ribosomal subunit. Forms a multimeric L10(L12)X complex, where L10 forms an elongated spine to which 2 to 4 L12 dimers bind in a sequential fashion. Binds GTP-bound translation factors.</text>
</comment>
<dbReference type="CDD" id="cd00387">
    <property type="entry name" value="Ribosomal_L7_L12"/>
    <property type="match status" value="1"/>
</dbReference>
<dbReference type="PANTHER" id="PTHR45987:SF4">
    <property type="entry name" value="LARGE RIBOSOMAL SUBUNIT PROTEIN BL12M"/>
    <property type="match status" value="1"/>
</dbReference>
<accession>A0ABM5NE93</accession>
<organism evidence="7 8">
    <name type="scientific">Candidatus Liberibacter asiaticus str. gxpsy</name>
    <dbReference type="NCBI Taxonomy" id="1174529"/>
    <lineage>
        <taxon>Bacteria</taxon>
        <taxon>Pseudomonadati</taxon>
        <taxon>Pseudomonadota</taxon>
        <taxon>Alphaproteobacteria</taxon>
        <taxon>Hyphomicrobiales</taxon>
        <taxon>Rhizobiaceae</taxon>
        <taxon>Liberibacter</taxon>
    </lineage>
</organism>
<gene>
    <name evidence="4" type="primary">rplL</name>
    <name evidence="7" type="ORF">WSI_00040</name>
</gene>
<feature type="domain" description="Large ribosomal subunit protein bL12 C-terminal" evidence="5">
    <location>
        <begin position="58"/>
        <end position="125"/>
    </location>
</feature>
<dbReference type="GeneID" id="93076388"/>
<dbReference type="Proteomes" id="UP000011820">
    <property type="component" value="Chromosome"/>
</dbReference>
<evidence type="ECO:0000256" key="1">
    <source>
        <dbReference type="ARBA" id="ARBA00007197"/>
    </source>
</evidence>